<dbReference type="CDD" id="cd02696">
    <property type="entry name" value="MurNAc-LAA"/>
    <property type="match status" value="1"/>
</dbReference>
<dbReference type="SUPFAM" id="SSF53187">
    <property type="entry name" value="Zn-dependent exopeptidases"/>
    <property type="match status" value="1"/>
</dbReference>
<dbReference type="Pfam" id="PF11741">
    <property type="entry name" value="AMIN"/>
    <property type="match status" value="1"/>
</dbReference>
<feature type="signal peptide" evidence="4">
    <location>
        <begin position="1"/>
        <end position="21"/>
    </location>
</feature>
<proteinExistence type="predicted"/>
<dbReference type="GO" id="GO:0030288">
    <property type="term" value="C:outer membrane-bounded periplasmic space"/>
    <property type="evidence" value="ECO:0007669"/>
    <property type="project" value="TreeGrafter"/>
</dbReference>
<organism evidence="6 7">
    <name type="scientific">Jhaorihella thermophila</name>
    <dbReference type="NCBI Taxonomy" id="488547"/>
    <lineage>
        <taxon>Bacteria</taxon>
        <taxon>Pseudomonadati</taxon>
        <taxon>Pseudomonadota</taxon>
        <taxon>Alphaproteobacteria</taxon>
        <taxon>Rhodobacterales</taxon>
        <taxon>Paracoccaceae</taxon>
        <taxon>Jhaorihella</taxon>
    </lineage>
</organism>
<evidence type="ECO:0000313" key="6">
    <source>
        <dbReference type="EMBL" id="SEF60110.1"/>
    </source>
</evidence>
<dbReference type="AlphaFoldDB" id="A0A1H5TBD9"/>
<keyword evidence="7" id="KW-1185">Reference proteome</keyword>
<dbReference type="Gene3D" id="3.40.630.40">
    <property type="entry name" value="Zn-dependent exopeptidases"/>
    <property type="match status" value="1"/>
</dbReference>
<dbReference type="SMART" id="SM00646">
    <property type="entry name" value="Ami_3"/>
    <property type="match status" value="1"/>
</dbReference>
<dbReference type="InterPro" id="IPR002508">
    <property type="entry name" value="MurNAc-LAA_cat"/>
</dbReference>
<protein>
    <recommendedName>
        <fullName evidence="2">N-acetylmuramoyl-L-alanine amidase</fullName>
        <ecNumber evidence="2">3.5.1.28</ecNumber>
    </recommendedName>
</protein>
<dbReference type="InterPro" id="IPR050695">
    <property type="entry name" value="N-acetylmuramoyl_amidase_3"/>
</dbReference>
<name>A0A1H5TBD9_9RHOB</name>
<accession>A0A1H5TBD9</accession>
<dbReference type="PANTHER" id="PTHR30404">
    <property type="entry name" value="N-ACETYLMURAMOYL-L-ALANINE AMIDASE"/>
    <property type="match status" value="1"/>
</dbReference>
<evidence type="ECO:0000256" key="1">
    <source>
        <dbReference type="ARBA" id="ARBA00001561"/>
    </source>
</evidence>
<gene>
    <name evidence="6" type="ORF">SAMN05421751_102183</name>
</gene>
<evidence type="ECO:0000256" key="3">
    <source>
        <dbReference type="ARBA" id="ARBA00022801"/>
    </source>
</evidence>
<sequence length="407" mass="44306">MAMRRLLFLLVLLLVAPAATAQGFSGLARIDADGSRIADLDKGLRVELGLSVGVPWRLFTLDGPPRLVMDFQEVDWTGLDAERLARAERVKSVQFGAYRPGWSRMVIELAAPLGVDQAGMRVDPVTGAARLAIDLSPRSAQEFAAEAGAPRDPRWDLPEPAAIPRGYADRGPDGPLRVVIDPGHGGIDPGAERGAIAEKALTLAFARQLREELLRDDRFEVVLTRDADYFVSLERRVEIAHQAGADVFLSIHADSLSEGLAHGATVHVLAHEASDAASARLAERHDRDDLLAGADLSGADDRVTDVLLDLARQETQPRTEALARALIDGMTQVGGPINRKPLRWAAFSVLKAADIPSVLIEIGFMSSPRDLKNLQDAEWRARLARGIRNGLIAWREDDLGRKPLVRK</sequence>
<feature type="domain" description="MurNAc-LAA" evidence="5">
    <location>
        <begin position="237"/>
        <end position="392"/>
    </location>
</feature>
<comment type="catalytic activity">
    <reaction evidence="1">
        <text>Hydrolyzes the link between N-acetylmuramoyl residues and L-amino acid residues in certain cell-wall glycopeptides.</text>
        <dbReference type="EC" id="3.5.1.28"/>
    </reaction>
</comment>
<keyword evidence="3" id="KW-0378">Hydrolase</keyword>
<dbReference type="Pfam" id="PF01520">
    <property type="entry name" value="Amidase_3"/>
    <property type="match status" value="1"/>
</dbReference>
<evidence type="ECO:0000256" key="4">
    <source>
        <dbReference type="SAM" id="SignalP"/>
    </source>
</evidence>
<evidence type="ECO:0000313" key="7">
    <source>
        <dbReference type="Proteomes" id="UP000236742"/>
    </source>
</evidence>
<dbReference type="Gene3D" id="2.60.40.3500">
    <property type="match status" value="1"/>
</dbReference>
<dbReference type="InterPro" id="IPR021731">
    <property type="entry name" value="AMIN_dom"/>
</dbReference>
<feature type="chain" id="PRO_5009284892" description="N-acetylmuramoyl-L-alanine amidase" evidence="4">
    <location>
        <begin position="22"/>
        <end position="407"/>
    </location>
</feature>
<dbReference type="EMBL" id="FNVD01000002">
    <property type="protein sequence ID" value="SEF60110.1"/>
    <property type="molecule type" value="Genomic_DNA"/>
</dbReference>
<dbReference type="Proteomes" id="UP000236742">
    <property type="component" value="Unassembled WGS sequence"/>
</dbReference>
<dbReference type="GO" id="GO:0008745">
    <property type="term" value="F:N-acetylmuramoyl-L-alanine amidase activity"/>
    <property type="evidence" value="ECO:0007669"/>
    <property type="project" value="UniProtKB-EC"/>
</dbReference>
<keyword evidence="4" id="KW-0732">Signal</keyword>
<evidence type="ECO:0000259" key="5">
    <source>
        <dbReference type="SMART" id="SM00646"/>
    </source>
</evidence>
<dbReference type="PANTHER" id="PTHR30404:SF0">
    <property type="entry name" value="N-ACETYLMURAMOYL-L-ALANINE AMIDASE AMIC"/>
    <property type="match status" value="1"/>
</dbReference>
<evidence type="ECO:0000256" key="2">
    <source>
        <dbReference type="ARBA" id="ARBA00011901"/>
    </source>
</evidence>
<reference evidence="6 7" key="1">
    <citation type="submission" date="2016-10" db="EMBL/GenBank/DDBJ databases">
        <authorList>
            <person name="de Groot N.N."/>
        </authorList>
    </citation>
    <scope>NUCLEOTIDE SEQUENCE [LARGE SCALE GENOMIC DNA]</scope>
    <source>
        <strain evidence="6 7">DSM 23413</strain>
    </source>
</reference>
<dbReference type="EC" id="3.5.1.28" evidence="2"/>
<dbReference type="GO" id="GO:0009253">
    <property type="term" value="P:peptidoglycan catabolic process"/>
    <property type="evidence" value="ECO:0007669"/>
    <property type="project" value="InterPro"/>
</dbReference>